<evidence type="ECO:0000313" key="1">
    <source>
        <dbReference type="EMBL" id="KAJ0173861.1"/>
    </source>
</evidence>
<dbReference type="EMBL" id="CM034405">
    <property type="protein sequence ID" value="KAJ0173861.1"/>
    <property type="molecule type" value="Genomic_DNA"/>
</dbReference>
<organism evidence="1 2">
    <name type="scientific">Dendrolimus kikuchii</name>
    <dbReference type="NCBI Taxonomy" id="765133"/>
    <lineage>
        <taxon>Eukaryota</taxon>
        <taxon>Metazoa</taxon>
        <taxon>Ecdysozoa</taxon>
        <taxon>Arthropoda</taxon>
        <taxon>Hexapoda</taxon>
        <taxon>Insecta</taxon>
        <taxon>Pterygota</taxon>
        <taxon>Neoptera</taxon>
        <taxon>Endopterygota</taxon>
        <taxon>Lepidoptera</taxon>
        <taxon>Glossata</taxon>
        <taxon>Ditrysia</taxon>
        <taxon>Bombycoidea</taxon>
        <taxon>Lasiocampidae</taxon>
        <taxon>Dendrolimus</taxon>
    </lineage>
</organism>
<sequence length="778" mass="86128">MPRTRQGAAASSDAEEEENQSVTMSQEMFSNLITSLQKSQQEFCSQLLKEVRASTPDPSTFFSDVAIQRCGNFTQCTARFSGRPDESVENFLDAVNVYKSCLKVSDEDASKGLSMLLTDSAAVWWQGVKSTTTSWTEAVTRLRSAYGMRRPPHRVYTELFALSQGDEPTDLFIAKVRALLAKLPVGDLCERVELDMTFGLLDRRIRKRVDRESICTFEDLLRKARSIEASLAEVRQASSASAVASSPPLHAEARLSGLTRNVPGQSDTTASSNLNGKPSRLFCVYCKRRGHTKVTCEKLLSVRNEKGDKVPLKCYGCGALGVIRSKCVKCNSKESMNPNSSAFYSVETDAITSCKCDVERKSGPPRFYESPRPRRSFDAPTPTNPCDMPPRSVCTDLTNFCKNKKFNNVNNLVPISICPAVDDDFCTCLASKVCKCKCNRNVVLSDSQIFSNKVSSTQSFSANSSVNRDSNSQTFFQEASGYQPLRFNPVCLSDNEQPLRPILNISILGEHGVGLADSAAKSSIAGHTLYKILKQKAQPFYAVTKVVKLADGLSKTMDLLATEVEVTLEHKTKLVRFLVFPNATSNKTLLDIDFLKLFNLNVDFGRSTWTFSENKSRVFPLRFENESPGLSCMSLGALRDDEATSLNPRQRTEISRVIKGYEDVLTPGGDPTPYAEHKIDTVGHAPIAVSPYRLMPAKNGIMPENHLPLRPVLPKRNRGRPPKAEVRSVRAQEKCFSPALEGEDVAASRLPKRYNRGKPPLRYSPPAPHLRRPSSSDS</sequence>
<gene>
    <name evidence="1" type="ORF">K1T71_011010</name>
</gene>
<keyword evidence="2" id="KW-1185">Reference proteome</keyword>
<evidence type="ECO:0000313" key="2">
    <source>
        <dbReference type="Proteomes" id="UP000824533"/>
    </source>
</evidence>
<comment type="caution">
    <text evidence="1">The sequence shown here is derived from an EMBL/GenBank/DDBJ whole genome shotgun (WGS) entry which is preliminary data.</text>
</comment>
<accession>A0ACC1CQM6</accession>
<reference evidence="1 2" key="1">
    <citation type="journal article" date="2021" name="Front. Genet.">
        <title>Chromosome-Level Genome Assembly Reveals Significant Gene Expansion in the Toll and IMD Signaling Pathways of Dendrolimus kikuchii.</title>
        <authorList>
            <person name="Zhou J."/>
            <person name="Wu P."/>
            <person name="Xiong Z."/>
            <person name="Liu N."/>
            <person name="Zhao N."/>
            <person name="Ji M."/>
            <person name="Qiu Y."/>
            <person name="Yang B."/>
        </authorList>
    </citation>
    <scope>NUCLEOTIDE SEQUENCE [LARGE SCALE GENOMIC DNA]</scope>
    <source>
        <strain evidence="1">Ann1</strain>
    </source>
</reference>
<protein>
    <submittedName>
        <fullName evidence="1">Uncharacterized protein</fullName>
    </submittedName>
</protein>
<name>A0ACC1CQM6_9NEOP</name>
<proteinExistence type="predicted"/>
<dbReference type="Proteomes" id="UP000824533">
    <property type="component" value="Linkage Group LG19"/>
</dbReference>